<evidence type="ECO:0000313" key="2">
    <source>
        <dbReference type="EMBL" id="KUP09419.1"/>
    </source>
</evidence>
<dbReference type="Proteomes" id="UP000074108">
    <property type="component" value="Unassembled WGS sequence"/>
</dbReference>
<reference evidence="2 3" key="1">
    <citation type="journal article" date="2016" name="Front. Microbiol.">
        <title>Microevolution Analysis of Bacillus coahuilensis Unveils Differences in Phosphorus Acquisition Strategies and Their Regulation.</title>
        <authorList>
            <person name="Gomez-Lunar Z."/>
            <person name="Hernandez-Gonzalez I."/>
            <person name="Rodriguez-Torres M.D."/>
            <person name="Souza V."/>
            <person name="Olmedo-Alvarez G."/>
        </authorList>
    </citation>
    <scope>NUCLEOTIDE SEQUENCE [LARGE SCALE GENOMIC DNA]</scope>
    <source>
        <strain evidence="3">p1.1.43</strain>
    </source>
</reference>
<evidence type="ECO:0008006" key="4">
    <source>
        <dbReference type="Google" id="ProtNLM"/>
    </source>
</evidence>
<gene>
    <name evidence="2" type="ORF">Q75_00400</name>
</gene>
<evidence type="ECO:0000313" key="3">
    <source>
        <dbReference type="Proteomes" id="UP000074108"/>
    </source>
</evidence>
<keyword evidence="3" id="KW-1185">Reference proteome</keyword>
<dbReference type="SUPFAM" id="SSF140453">
    <property type="entry name" value="EsxAB dimer-like"/>
    <property type="match status" value="1"/>
</dbReference>
<sequence>MERQLKRRKYLAEAETLEQYVRQLQRSMDDFQDSAVLFQTAHRDYTPGWTGQARDAYESTISELEKSESIVHTVYEELVAEVHEEMDRLRSKAEGLR</sequence>
<dbReference type="AlphaFoldDB" id="A0A147KCP1"/>
<accession>A0A147KCP1</accession>
<feature type="coiled-coil region" evidence="1">
    <location>
        <begin position="7"/>
        <end position="34"/>
    </location>
</feature>
<dbReference type="InterPro" id="IPR036689">
    <property type="entry name" value="ESAT-6-like_sf"/>
</dbReference>
<dbReference type="PATRIC" id="fig|1150625.3.peg.83"/>
<protein>
    <recommendedName>
        <fullName evidence="4">DUF5082 domain-containing protein</fullName>
    </recommendedName>
</protein>
<name>A0A147KCP1_9BACI</name>
<proteinExistence type="predicted"/>
<dbReference type="EMBL" id="LDYG01000001">
    <property type="protein sequence ID" value="KUP09419.1"/>
    <property type="molecule type" value="Genomic_DNA"/>
</dbReference>
<comment type="caution">
    <text evidence="2">The sequence shown here is derived from an EMBL/GenBank/DDBJ whole genome shotgun (WGS) entry which is preliminary data.</text>
</comment>
<organism evidence="2 3">
    <name type="scientific">Bacillus coahuilensis p1.1.43</name>
    <dbReference type="NCBI Taxonomy" id="1150625"/>
    <lineage>
        <taxon>Bacteria</taxon>
        <taxon>Bacillati</taxon>
        <taxon>Bacillota</taxon>
        <taxon>Bacilli</taxon>
        <taxon>Bacillales</taxon>
        <taxon>Bacillaceae</taxon>
        <taxon>Bacillus</taxon>
    </lineage>
</organism>
<keyword evidence="1" id="KW-0175">Coiled coil</keyword>
<evidence type="ECO:0000256" key="1">
    <source>
        <dbReference type="SAM" id="Coils"/>
    </source>
</evidence>